<feature type="domain" description="Glycoside hydrolase family 5" evidence="5">
    <location>
        <begin position="148"/>
        <end position="308"/>
    </location>
</feature>
<evidence type="ECO:0000256" key="1">
    <source>
        <dbReference type="ARBA" id="ARBA00022801"/>
    </source>
</evidence>
<name>A0A5B2W072_9BACT</name>
<dbReference type="GO" id="GO:0004553">
    <property type="term" value="F:hydrolase activity, hydrolyzing O-glycosyl compounds"/>
    <property type="evidence" value="ECO:0007669"/>
    <property type="project" value="InterPro"/>
</dbReference>
<protein>
    <submittedName>
        <fullName evidence="6">Cellulase family glycosylhydrolase</fullName>
    </submittedName>
</protein>
<organism evidence="6 7">
    <name type="scientific">Chitinophaga agrisoli</name>
    <dbReference type="NCBI Taxonomy" id="2607653"/>
    <lineage>
        <taxon>Bacteria</taxon>
        <taxon>Pseudomonadati</taxon>
        <taxon>Bacteroidota</taxon>
        <taxon>Chitinophagia</taxon>
        <taxon>Chitinophagales</taxon>
        <taxon>Chitinophagaceae</taxon>
        <taxon>Chitinophaga</taxon>
    </lineage>
</organism>
<feature type="compositionally biased region" description="Polar residues" evidence="4">
    <location>
        <begin position="1"/>
        <end position="10"/>
    </location>
</feature>
<evidence type="ECO:0000259" key="5">
    <source>
        <dbReference type="Pfam" id="PF00150"/>
    </source>
</evidence>
<dbReference type="Proteomes" id="UP000324611">
    <property type="component" value="Unassembled WGS sequence"/>
</dbReference>
<comment type="caution">
    <text evidence="6">The sequence shown here is derived from an EMBL/GenBank/DDBJ whole genome shotgun (WGS) entry which is preliminary data.</text>
</comment>
<dbReference type="Pfam" id="PF00150">
    <property type="entry name" value="Cellulase"/>
    <property type="match status" value="1"/>
</dbReference>
<dbReference type="SUPFAM" id="SSF51445">
    <property type="entry name" value="(Trans)glycosidases"/>
    <property type="match status" value="1"/>
</dbReference>
<feature type="region of interest" description="Disordered" evidence="4">
    <location>
        <begin position="1"/>
        <end position="21"/>
    </location>
</feature>
<reference evidence="6 7" key="1">
    <citation type="submission" date="2019-09" db="EMBL/GenBank/DDBJ databases">
        <title>Chitinophaga ginsengihumi sp. nov., isolated from soil of ginseng rhizosphere.</title>
        <authorList>
            <person name="Lee J."/>
        </authorList>
    </citation>
    <scope>NUCLEOTIDE SEQUENCE [LARGE SCALE GENOMIC DNA]</scope>
    <source>
        <strain evidence="6 7">BN140078</strain>
    </source>
</reference>
<dbReference type="InterPro" id="IPR001547">
    <property type="entry name" value="Glyco_hydro_5"/>
</dbReference>
<proteinExistence type="inferred from homology"/>
<reference evidence="6 7" key="2">
    <citation type="submission" date="2019-09" db="EMBL/GenBank/DDBJ databases">
        <authorList>
            <person name="Jin C."/>
        </authorList>
    </citation>
    <scope>NUCLEOTIDE SEQUENCE [LARGE SCALE GENOMIC DNA]</scope>
    <source>
        <strain evidence="6 7">BN140078</strain>
    </source>
</reference>
<keyword evidence="7" id="KW-1185">Reference proteome</keyword>
<sequence length="359" mass="41087">MALFACNSNHTNTTTDTTGTDTAKTTAVRDVWPAEKANEWYAKLPWMAGSDFIPSTAINQLEMWQAASFDTATINRELGYAAGIGMSVMRVYLHHLAWETDPEGFKDRMDKYLSIANSHHIKTVFVFFDDCWNDTYKAGEQPAPKTGIHNSGWVQDPGKLTDMNPGAVEMLEKYVKDVLTRFKDDDRIVLWDLYNEPGNSNYGNKSLPLLKNVFTWGREVNPSQPLSAGVWRLDLTDLNKFQLENSDVISYHNYHDVKEHQRWLDSFLLKTGKPLFCTEYMARTRNSTFSTILPMLKEHKIVAINWGLVDGKTNTKYAWDTPMKDGREPATWFHDIFHKDGTPYKPEETALIKQLTQGK</sequence>
<evidence type="ECO:0000256" key="2">
    <source>
        <dbReference type="ARBA" id="ARBA00023295"/>
    </source>
</evidence>
<dbReference type="Gene3D" id="3.20.20.80">
    <property type="entry name" value="Glycosidases"/>
    <property type="match status" value="1"/>
</dbReference>
<evidence type="ECO:0000256" key="3">
    <source>
        <dbReference type="RuleBase" id="RU361153"/>
    </source>
</evidence>
<dbReference type="InterPro" id="IPR017853">
    <property type="entry name" value="GH"/>
</dbReference>
<comment type="similarity">
    <text evidence="3">Belongs to the glycosyl hydrolase 5 (cellulase A) family.</text>
</comment>
<keyword evidence="2 3" id="KW-0326">Glycosidase</keyword>
<evidence type="ECO:0000313" key="7">
    <source>
        <dbReference type="Proteomes" id="UP000324611"/>
    </source>
</evidence>
<keyword evidence="1 3" id="KW-0378">Hydrolase</keyword>
<dbReference type="AlphaFoldDB" id="A0A5B2W072"/>
<evidence type="ECO:0000256" key="4">
    <source>
        <dbReference type="SAM" id="MobiDB-lite"/>
    </source>
</evidence>
<dbReference type="GO" id="GO:0000272">
    <property type="term" value="P:polysaccharide catabolic process"/>
    <property type="evidence" value="ECO:0007669"/>
    <property type="project" value="InterPro"/>
</dbReference>
<feature type="compositionally biased region" description="Low complexity" evidence="4">
    <location>
        <begin position="11"/>
        <end position="21"/>
    </location>
</feature>
<dbReference type="EMBL" id="VUOC01000002">
    <property type="protein sequence ID" value="KAA2243916.1"/>
    <property type="molecule type" value="Genomic_DNA"/>
</dbReference>
<evidence type="ECO:0000313" key="6">
    <source>
        <dbReference type="EMBL" id="KAA2243916.1"/>
    </source>
</evidence>
<accession>A0A5B2W072</accession>
<gene>
    <name evidence="6" type="ORF">F0L74_15075</name>
</gene>